<feature type="compositionally biased region" description="Low complexity" evidence="1">
    <location>
        <begin position="257"/>
        <end position="269"/>
    </location>
</feature>
<evidence type="ECO:0008006" key="4">
    <source>
        <dbReference type="Google" id="ProtNLM"/>
    </source>
</evidence>
<feature type="compositionally biased region" description="Low complexity" evidence="1">
    <location>
        <begin position="280"/>
        <end position="293"/>
    </location>
</feature>
<dbReference type="EMBL" id="MU001852">
    <property type="protein sequence ID" value="KAF2795649.1"/>
    <property type="molecule type" value="Genomic_DNA"/>
</dbReference>
<keyword evidence="3" id="KW-1185">Reference proteome</keyword>
<name>A0A6A6XGP0_9PLEO</name>
<evidence type="ECO:0000313" key="3">
    <source>
        <dbReference type="Proteomes" id="UP000799757"/>
    </source>
</evidence>
<gene>
    <name evidence="2" type="ORF">K505DRAFT_239398</name>
</gene>
<protein>
    <recommendedName>
        <fullName evidence="4">Fungal N-terminal domain-containing protein</fullName>
    </recommendedName>
</protein>
<reference evidence="2" key="1">
    <citation type="journal article" date="2020" name="Stud. Mycol.">
        <title>101 Dothideomycetes genomes: a test case for predicting lifestyles and emergence of pathogens.</title>
        <authorList>
            <person name="Haridas S."/>
            <person name="Albert R."/>
            <person name="Binder M."/>
            <person name="Bloem J."/>
            <person name="Labutti K."/>
            <person name="Salamov A."/>
            <person name="Andreopoulos B."/>
            <person name="Baker S."/>
            <person name="Barry K."/>
            <person name="Bills G."/>
            <person name="Bluhm B."/>
            <person name="Cannon C."/>
            <person name="Castanera R."/>
            <person name="Culley D."/>
            <person name="Daum C."/>
            <person name="Ezra D."/>
            <person name="Gonzalez J."/>
            <person name="Henrissat B."/>
            <person name="Kuo A."/>
            <person name="Liang C."/>
            <person name="Lipzen A."/>
            <person name="Lutzoni F."/>
            <person name="Magnuson J."/>
            <person name="Mondo S."/>
            <person name="Nolan M."/>
            <person name="Ohm R."/>
            <person name="Pangilinan J."/>
            <person name="Park H.-J."/>
            <person name="Ramirez L."/>
            <person name="Alfaro M."/>
            <person name="Sun H."/>
            <person name="Tritt A."/>
            <person name="Yoshinaga Y."/>
            <person name="Zwiers L.-H."/>
            <person name="Turgeon B."/>
            <person name="Goodwin S."/>
            <person name="Spatafora J."/>
            <person name="Crous P."/>
            <person name="Grigoriev I."/>
        </authorList>
    </citation>
    <scope>NUCLEOTIDE SEQUENCE</scope>
    <source>
        <strain evidence="2">CBS 109.77</strain>
    </source>
</reference>
<evidence type="ECO:0000256" key="1">
    <source>
        <dbReference type="SAM" id="MobiDB-lite"/>
    </source>
</evidence>
<dbReference type="AlphaFoldDB" id="A0A6A6XGP0"/>
<dbReference type="PANTHER" id="PTHR38886">
    <property type="entry name" value="SESA DOMAIN-CONTAINING PROTEIN"/>
    <property type="match status" value="1"/>
</dbReference>
<dbReference type="OrthoDB" id="5404564at2759"/>
<feature type="region of interest" description="Disordered" evidence="1">
    <location>
        <begin position="240"/>
        <end position="371"/>
    </location>
</feature>
<evidence type="ECO:0000313" key="2">
    <source>
        <dbReference type="EMBL" id="KAF2795649.1"/>
    </source>
</evidence>
<sequence length="720" mass="79989">MTTAAIPSIGDILMLSQLAWKIGRAFTAGRKGAPPEFLEVETEVNGLAKSLKFLAETLFADLDDGILKQADQETLDGVATILSSCRQTVHDLESLIDRYQVIKKHRTPGGFAIERSWSDRVLVEYKTIMWTTEGGDIQSLRHTLHMHTTTIILTAQALQSKSLSRLESIVTPVAEQIDSIHHRTGSFEEQLEEVHRFVKEIAGRAPQLLATLDLDNRPPSSLYLDSSRQTSPTHEAFTAREYFPSRQSARVPPPPSSQLSRSPVLPQSPDMSLTDPPSSPTTTAATSTSPSSTARKHISEFSFGGSPSRYSDSHASSDGRASNGWPSPPTNRYSHLSRQPSKRESTLSRTPEVREKGLRPDSAILSPLPPPAMDIPPDPWVDHTMAISKLSLNPPTQPEIVRLHRSSTTSSQKEIFEKQAFRNSAILCDVRGTLVEYAQKVSPEEDSHDVEMVEACQDCRICVVRKREPVAADGKTIRMMTSIWVFSDDNIVRLQLKLADGEMYVPYSSYFSPEKISMTVPCELKYHDVKYGTRLLKTAKTTWINYVFDTSQGTATLFQNELMGRTLLGTFRTEQTMRIHDGLSGAFSYAEQMCGMENLRVWEDNDTAAIIALIHFSAHFKAGYLAFYINSSTNPIRIKEEGSKEVKVKGLRVPLEKAAGRKDSAVGVGTGKEKDGTDKRKIVAGAKIEFATEVEKREFVNLVKECQKCMLDLPDLLGVN</sequence>
<dbReference type="Proteomes" id="UP000799757">
    <property type="component" value="Unassembled WGS sequence"/>
</dbReference>
<feature type="compositionally biased region" description="Polar residues" evidence="1">
    <location>
        <begin position="330"/>
        <end position="339"/>
    </location>
</feature>
<organism evidence="2 3">
    <name type="scientific">Melanomma pulvis-pyrius CBS 109.77</name>
    <dbReference type="NCBI Taxonomy" id="1314802"/>
    <lineage>
        <taxon>Eukaryota</taxon>
        <taxon>Fungi</taxon>
        <taxon>Dikarya</taxon>
        <taxon>Ascomycota</taxon>
        <taxon>Pezizomycotina</taxon>
        <taxon>Dothideomycetes</taxon>
        <taxon>Pleosporomycetidae</taxon>
        <taxon>Pleosporales</taxon>
        <taxon>Melanommataceae</taxon>
        <taxon>Melanomma</taxon>
    </lineage>
</organism>
<proteinExistence type="predicted"/>
<accession>A0A6A6XGP0</accession>
<feature type="compositionally biased region" description="Basic and acidic residues" evidence="1">
    <location>
        <begin position="341"/>
        <end position="359"/>
    </location>
</feature>
<dbReference type="PANTHER" id="PTHR38886:SF1">
    <property type="entry name" value="NACHT-NTPASE AND P-LOOP NTPASES N-TERMINAL DOMAIN-CONTAINING PROTEIN"/>
    <property type="match status" value="1"/>
</dbReference>